<accession>A0A9J5Z1K1</accession>
<proteinExistence type="predicted"/>
<keyword evidence="2" id="KW-1185">Reference proteome</keyword>
<dbReference type="AlphaFoldDB" id="A0A9J5Z1K1"/>
<dbReference type="Proteomes" id="UP000824120">
    <property type="component" value="Chromosome 5"/>
</dbReference>
<comment type="caution">
    <text evidence="1">The sequence shown here is derived from an EMBL/GenBank/DDBJ whole genome shotgun (WGS) entry which is preliminary data.</text>
</comment>
<evidence type="ECO:0000313" key="2">
    <source>
        <dbReference type="Proteomes" id="UP000824120"/>
    </source>
</evidence>
<reference evidence="1 2" key="1">
    <citation type="submission" date="2020-09" db="EMBL/GenBank/DDBJ databases">
        <title>De no assembly of potato wild relative species, Solanum commersonii.</title>
        <authorList>
            <person name="Cho K."/>
        </authorList>
    </citation>
    <scope>NUCLEOTIDE SEQUENCE [LARGE SCALE GENOMIC DNA]</scope>
    <source>
        <strain evidence="1">LZ3.2</strain>
        <tissue evidence="1">Leaf</tissue>
    </source>
</reference>
<organism evidence="1 2">
    <name type="scientific">Solanum commersonii</name>
    <name type="common">Commerson's wild potato</name>
    <name type="synonym">Commerson's nightshade</name>
    <dbReference type="NCBI Taxonomy" id="4109"/>
    <lineage>
        <taxon>Eukaryota</taxon>
        <taxon>Viridiplantae</taxon>
        <taxon>Streptophyta</taxon>
        <taxon>Embryophyta</taxon>
        <taxon>Tracheophyta</taxon>
        <taxon>Spermatophyta</taxon>
        <taxon>Magnoliopsida</taxon>
        <taxon>eudicotyledons</taxon>
        <taxon>Gunneridae</taxon>
        <taxon>Pentapetalae</taxon>
        <taxon>asterids</taxon>
        <taxon>lamiids</taxon>
        <taxon>Solanales</taxon>
        <taxon>Solanaceae</taxon>
        <taxon>Solanoideae</taxon>
        <taxon>Solaneae</taxon>
        <taxon>Solanum</taxon>
    </lineage>
</organism>
<name>A0A9J5Z1K1_SOLCO</name>
<evidence type="ECO:0000313" key="1">
    <source>
        <dbReference type="EMBL" id="KAG5605848.1"/>
    </source>
</evidence>
<protein>
    <submittedName>
        <fullName evidence="1">Uncharacterized protein</fullName>
    </submittedName>
</protein>
<gene>
    <name evidence="1" type="ORF">H5410_027340</name>
</gene>
<dbReference type="EMBL" id="JACXVP010000005">
    <property type="protein sequence ID" value="KAG5605848.1"/>
    <property type="molecule type" value="Genomic_DNA"/>
</dbReference>
<sequence>MEGDGMMTGLVMETCSLDVTKVAEFPIMLEGFTGLNGKEEATQNSVRAAYYYLSSTGKSSTSLCWKQIWKIKVPSEVVCLSWLIRKACHTGNSSEKRLSAQS</sequence>